<dbReference type="AlphaFoldDB" id="A0A836GX44"/>
<feature type="compositionally biased region" description="Low complexity" evidence="1">
    <location>
        <begin position="862"/>
        <end position="874"/>
    </location>
</feature>
<gene>
    <name evidence="2" type="ORF">CUR178_05879</name>
</gene>
<feature type="compositionally biased region" description="Polar residues" evidence="1">
    <location>
        <begin position="642"/>
        <end position="673"/>
    </location>
</feature>
<name>A0A836GX44_LEIEN</name>
<feature type="region of interest" description="Disordered" evidence="1">
    <location>
        <begin position="172"/>
        <end position="196"/>
    </location>
</feature>
<feature type="region of interest" description="Disordered" evidence="1">
    <location>
        <begin position="65"/>
        <end position="138"/>
    </location>
</feature>
<accession>A0A836GX44</accession>
<dbReference type="Proteomes" id="UP000674179">
    <property type="component" value="Chromosome 20"/>
</dbReference>
<dbReference type="OrthoDB" id="265495at2759"/>
<feature type="compositionally biased region" description="Pro residues" evidence="1">
    <location>
        <begin position="255"/>
        <end position="264"/>
    </location>
</feature>
<reference evidence="2 3" key="1">
    <citation type="submission" date="2021-02" db="EMBL/GenBank/DDBJ databases">
        <title>Leishmania (Mundinia) enrietti genome sequencing and assembly.</title>
        <authorList>
            <person name="Almutairi H."/>
            <person name="Gatherer D."/>
        </authorList>
    </citation>
    <scope>NUCLEOTIDE SEQUENCE [LARGE SCALE GENOMIC DNA]</scope>
    <source>
        <strain evidence="2">CUR178</strain>
    </source>
</reference>
<dbReference type="KEGG" id="lenr:94173068"/>
<evidence type="ECO:0000313" key="3">
    <source>
        <dbReference type="Proteomes" id="UP000674179"/>
    </source>
</evidence>
<evidence type="ECO:0000256" key="1">
    <source>
        <dbReference type="SAM" id="MobiDB-lite"/>
    </source>
</evidence>
<feature type="compositionally biased region" description="Low complexity" evidence="1">
    <location>
        <begin position="278"/>
        <end position="289"/>
    </location>
</feature>
<protein>
    <submittedName>
        <fullName evidence="2">Uncharacterized protein</fullName>
    </submittedName>
</protein>
<dbReference type="GeneID" id="94173068"/>
<sequence>MLGKAASKSNSGDVGRGGYEFGEYDGVTDVEAILHTTTGVSPSLAVSPAVCDGDIGVYENHVSLQGDHRNGSASAPLGRGPPRKPARMSAGPSGSGDSQSTMPSSTAAASRYPVAVPGKSSDGAAASTAGRRTNSSYLSVEAEAHDADALPTRQGTRKSTYSDDVVYLPAIGNQQQMRKKGSGAFPSRARAPLPAPDPLNFAALTTINHSRTRASGSGAKSVTSTGNLESPQAPNDICGATSHNQHNGPATASAPRPPYAPPLSPLTTKIRHSTDDMNGTSAAGNAANGSGVGDSLQEVSTRHRLAMDGAAKRGESVKVGEGSHTNGHYGGAATHNTTGSGSIVPASKTNGWVKEEARRLDQRVCTSCNTAAMSRNEPQTSGDPIDGFKSRKMVHQAASQFPQERTKDKSSKSGNSTQSPTANGRNTTMGHSSADGHACTKLNTSPAPVTPKAHVWAGDYEMANTPGVGSTNLSIVPMPKVCPSRPLVGGLKASMAVEGSSNNNRSCAKSPTRTSAQALHPPPSEASAGPSVNGGALPTESVITPLRKVFTRPQKPASNTNGAAAHAVPNACPIPQVPLTNPPTSPTMANTATASRSSTAPQSAAASSPPAPLKTAMTPSHAVAAAKGDKSLSAPHTPALSHRSNTSAVDTSQRSQVHYSSAGQQVPLTSGSSRVPLLDQTRVSGVDLPYSDQCRAALEAWADVPVFIVTIRGQSLTPTQRAREMAKTRARPAAARQMYAPVNGQGRQEVAGEPCDLNYDVHNVVVQLRHRNRPLMMNYPPHLPLEVDMRSRMRRQRTLRSFYGNGMPRVGDAWFRDALQDARMVDSPDIEAMEKHEEAEFIRNGGDPATRRNRYGQANNVHAHQQQHQRQPQHGNVGAAEV</sequence>
<feature type="region of interest" description="Disordered" evidence="1">
    <location>
        <begin position="371"/>
        <end position="450"/>
    </location>
</feature>
<feature type="compositionally biased region" description="Polar residues" evidence="1">
    <location>
        <begin position="371"/>
        <end position="382"/>
    </location>
</feature>
<feature type="compositionally biased region" description="Polar residues" evidence="1">
    <location>
        <begin position="95"/>
        <end position="108"/>
    </location>
</feature>
<feature type="region of interest" description="Disordered" evidence="1">
    <location>
        <begin position="1"/>
        <end position="21"/>
    </location>
</feature>
<dbReference type="EMBL" id="JAFHKP010000020">
    <property type="protein sequence ID" value="KAG5480744.1"/>
    <property type="molecule type" value="Genomic_DNA"/>
</dbReference>
<feature type="compositionally biased region" description="Polar residues" evidence="1">
    <location>
        <begin position="499"/>
        <end position="517"/>
    </location>
</feature>
<feature type="region of interest" description="Disordered" evidence="1">
    <location>
        <begin position="859"/>
        <end position="882"/>
    </location>
</feature>
<feature type="region of interest" description="Disordered" evidence="1">
    <location>
        <begin position="573"/>
        <end position="673"/>
    </location>
</feature>
<feature type="compositionally biased region" description="Low complexity" evidence="1">
    <location>
        <begin position="589"/>
        <end position="616"/>
    </location>
</feature>
<feature type="compositionally biased region" description="Polar residues" evidence="1">
    <location>
        <begin position="211"/>
        <end position="233"/>
    </location>
</feature>
<keyword evidence="3" id="KW-1185">Reference proteome</keyword>
<organism evidence="2 3">
    <name type="scientific">Leishmania enriettii</name>
    <dbReference type="NCBI Taxonomy" id="5663"/>
    <lineage>
        <taxon>Eukaryota</taxon>
        <taxon>Discoba</taxon>
        <taxon>Euglenozoa</taxon>
        <taxon>Kinetoplastea</taxon>
        <taxon>Metakinetoplastina</taxon>
        <taxon>Trypanosomatida</taxon>
        <taxon>Trypanosomatidae</taxon>
        <taxon>Leishmaniinae</taxon>
        <taxon>Leishmania</taxon>
    </lineage>
</organism>
<comment type="caution">
    <text evidence="2">The sequence shown here is derived from an EMBL/GenBank/DDBJ whole genome shotgun (WGS) entry which is preliminary data.</text>
</comment>
<proteinExistence type="predicted"/>
<dbReference type="RefSeq" id="XP_067693557.1">
    <property type="nucleotide sequence ID" value="XM_067837558.1"/>
</dbReference>
<feature type="region of interest" description="Disordered" evidence="1">
    <location>
        <begin position="310"/>
        <end position="345"/>
    </location>
</feature>
<evidence type="ECO:0000313" key="2">
    <source>
        <dbReference type="EMBL" id="KAG5480744.1"/>
    </source>
</evidence>
<feature type="compositionally biased region" description="Polar residues" evidence="1">
    <location>
        <begin position="412"/>
        <end position="431"/>
    </location>
</feature>
<feature type="region of interest" description="Disordered" evidence="1">
    <location>
        <begin position="211"/>
        <end position="294"/>
    </location>
</feature>
<feature type="region of interest" description="Disordered" evidence="1">
    <location>
        <begin position="496"/>
        <end position="538"/>
    </location>
</feature>